<evidence type="ECO:0000256" key="1">
    <source>
        <dbReference type="ARBA" id="ARBA00004141"/>
    </source>
</evidence>
<dbReference type="InterPro" id="IPR045122">
    <property type="entry name" value="Csc1-like"/>
</dbReference>
<keyword evidence="6 8" id="KW-0472">Membrane</keyword>
<feature type="domain" description="CSC1/OSCA1-like N-terminal transmembrane" evidence="10">
    <location>
        <begin position="45"/>
        <end position="211"/>
    </location>
</feature>
<evidence type="ECO:0000256" key="2">
    <source>
        <dbReference type="ARBA" id="ARBA00007779"/>
    </source>
</evidence>
<feature type="transmembrane region" description="Helical" evidence="8">
    <location>
        <begin position="417"/>
        <end position="441"/>
    </location>
</feature>
<dbReference type="KEGG" id="pmrn:116948271"/>
<feature type="domain" description="CSC1/OSCA1-like cytosolic" evidence="11">
    <location>
        <begin position="226"/>
        <end position="405"/>
    </location>
</feature>
<dbReference type="PANTHER" id="PTHR13018">
    <property type="entry name" value="PROBABLE MEMBRANE PROTEIN DUF221-RELATED"/>
    <property type="match status" value="1"/>
</dbReference>
<comment type="subcellular location">
    <subcellularLocation>
        <location evidence="1">Membrane</location>
        <topology evidence="1">Multi-pass membrane protein</topology>
    </subcellularLocation>
</comment>
<dbReference type="GeneID" id="116948271"/>
<accession>A0AAJ7TPH9</accession>
<dbReference type="Proteomes" id="UP001318040">
    <property type="component" value="Chromosome 33"/>
</dbReference>
<dbReference type="AlphaFoldDB" id="A0AAJ7TPH9"/>
<feature type="transmembrane region" description="Helical" evidence="8">
    <location>
        <begin position="664"/>
        <end position="686"/>
    </location>
</feature>
<feature type="transmembrane region" description="Helical" evidence="8">
    <location>
        <begin position="502"/>
        <end position="528"/>
    </location>
</feature>
<evidence type="ECO:0000313" key="12">
    <source>
        <dbReference type="Proteomes" id="UP001318040"/>
    </source>
</evidence>
<evidence type="ECO:0000256" key="5">
    <source>
        <dbReference type="ARBA" id="ARBA00022989"/>
    </source>
</evidence>
<dbReference type="InterPro" id="IPR003864">
    <property type="entry name" value="CSC1/OSCA1-like_7TM"/>
</dbReference>
<feature type="compositionally biased region" description="Basic and acidic residues" evidence="7">
    <location>
        <begin position="813"/>
        <end position="841"/>
    </location>
</feature>
<evidence type="ECO:0000256" key="6">
    <source>
        <dbReference type="ARBA" id="ARBA00023136"/>
    </source>
</evidence>
<dbReference type="Pfam" id="PF14703">
    <property type="entry name" value="PHM7_cyt"/>
    <property type="match status" value="1"/>
</dbReference>
<keyword evidence="3" id="KW-0813">Transport</keyword>
<feature type="transmembrane region" description="Helical" evidence="8">
    <location>
        <begin position="461"/>
        <end position="481"/>
    </location>
</feature>
<dbReference type="GO" id="GO:0005227">
    <property type="term" value="F:calcium-activated cation channel activity"/>
    <property type="evidence" value="ECO:0007669"/>
    <property type="project" value="InterPro"/>
</dbReference>
<feature type="region of interest" description="Disordered" evidence="7">
    <location>
        <begin position="770"/>
        <end position="848"/>
    </location>
</feature>
<protein>
    <submittedName>
        <fullName evidence="13">CSC1-like protein 2 isoform X1</fullName>
    </submittedName>
</protein>
<evidence type="ECO:0000256" key="8">
    <source>
        <dbReference type="SAM" id="Phobius"/>
    </source>
</evidence>
<dbReference type="InterPro" id="IPR027815">
    <property type="entry name" value="CSC1/OSCA1-like_cyt"/>
</dbReference>
<dbReference type="Pfam" id="PF02714">
    <property type="entry name" value="RSN1_7TM"/>
    <property type="match status" value="1"/>
</dbReference>
<keyword evidence="12" id="KW-1185">Reference proteome</keyword>
<evidence type="ECO:0000256" key="7">
    <source>
        <dbReference type="SAM" id="MobiDB-lite"/>
    </source>
</evidence>
<feature type="transmembrane region" description="Helical" evidence="8">
    <location>
        <begin position="190"/>
        <end position="209"/>
    </location>
</feature>
<dbReference type="InterPro" id="IPR032880">
    <property type="entry name" value="CSC1/OSCA1-like_N"/>
</dbReference>
<evidence type="ECO:0000259" key="9">
    <source>
        <dbReference type="Pfam" id="PF02714"/>
    </source>
</evidence>
<dbReference type="Pfam" id="PF13967">
    <property type="entry name" value="RSN1_TM"/>
    <property type="match status" value="1"/>
</dbReference>
<gene>
    <name evidence="13" type="primary">LOC116948271</name>
</gene>
<reference evidence="13" key="1">
    <citation type="submission" date="2025-08" db="UniProtKB">
        <authorList>
            <consortium name="RefSeq"/>
        </authorList>
    </citation>
    <scope>IDENTIFICATION</scope>
    <source>
        <tissue evidence="13">Sperm</tissue>
    </source>
</reference>
<feature type="transmembrane region" description="Helical" evidence="8">
    <location>
        <begin position="692"/>
        <end position="713"/>
    </location>
</feature>
<feature type="transmembrane region" description="Helical" evidence="8">
    <location>
        <begin position="548"/>
        <end position="569"/>
    </location>
</feature>
<dbReference type="RefSeq" id="XP_032820665.1">
    <property type="nucleotide sequence ID" value="XM_032964774.1"/>
</dbReference>
<keyword evidence="5 8" id="KW-1133">Transmembrane helix</keyword>
<feature type="region of interest" description="Disordered" evidence="7">
    <location>
        <begin position="1"/>
        <end position="22"/>
    </location>
</feature>
<feature type="domain" description="CSC1/OSCA1-like 7TM region" evidence="9">
    <location>
        <begin position="416"/>
        <end position="688"/>
    </location>
</feature>
<proteinExistence type="inferred from homology"/>
<evidence type="ECO:0000259" key="10">
    <source>
        <dbReference type="Pfam" id="PF13967"/>
    </source>
</evidence>
<dbReference type="GO" id="GO:0005886">
    <property type="term" value="C:plasma membrane"/>
    <property type="evidence" value="ECO:0007669"/>
    <property type="project" value="TreeGrafter"/>
</dbReference>
<organism evidence="12 13">
    <name type="scientific">Petromyzon marinus</name>
    <name type="common">Sea lamprey</name>
    <dbReference type="NCBI Taxonomy" id="7757"/>
    <lineage>
        <taxon>Eukaryota</taxon>
        <taxon>Metazoa</taxon>
        <taxon>Chordata</taxon>
        <taxon>Craniata</taxon>
        <taxon>Vertebrata</taxon>
        <taxon>Cyclostomata</taxon>
        <taxon>Hyperoartia</taxon>
        <taxon>Petromyzontiformes</taxon>
        <taxon>Petromyzontidae</taxon>
        <taxon>Petromyzon</taxon>
    </lineage>
</organism>
<evidence type="ECO:0000313" key="13">
    <source>
        <dbReference type="RefSeq" id="XP_032820665.1"/>
    </source>
</evidence>
<sequence length="848" mass="95779">MGSFPGTIATTEPTVPSPVDTHTCYGARPHSSVLQGSPMGGIPTVFLANLVVAVILVLVFSYLRKAAWNYGRLALVSERDSLASLFYSETDREGSMSEASFYEEEGHYKGIFSWIRGSFRVSQEDFHARCGVDAVYYLSFQRYAIGLLCIITVLSMGVILPINISGDMMGGDIYNFGRTTIVNISPSNNILWVHTTFTVLYFFITVVLMQRHRRLVDHKHENMEMRTLFITGLPKEITNSAIVAAHFHEAYPGCTVTGVQFCYDVQRLMKLDTKKRRAMQGRLYCLAMSKKERAPVMVRVRAQGCLRLCDVCGICRKVDGVQYHSEREEALTDECENEKMRVLTKPLGMAFATFQDACMTQAILREYGLCRCLRRPTRSRVSDSLRSSRWHVSYAPAPQTICWDNLSVQGWVWWLRFFLINVPLFVLIFFLTTPSIIISSMDKWNVTRTVEDLNNPLISQFFPSILLWIFSATLPFIVYQSTTYEAHWTKSATNQFLMHKTYTFLVFMVLILPSLGLSSFDVFFRWLFDKDLLKSGTIRFECVFLPDNGAFFVNYVVTAALLGSAARLLRLPELALYGLRLCLARSDAHRHHVRKRCCYEFPYGLEYAWTMCIITVTMSYSVTCPIITPFGLLYMVLKHYVDRYNLFFTYLPAKMEKKTHKAAVTQLLMAPLLCILWLLFFSILRLGLRRPITMFLTEVLGFAGATVLLWLLYKALKRLLRSRQVTHPTVVEPPVGVEDDAEDGSSRSSAAVPLFVAEVLREPTLDLSLADSPSRHSYGSLAPNSPSEAQPSPEGAPTTPSPASTPASTPRPADPHPDPHDAPHHVQPPKELRDFCARGDAGDGYDGD</sequence>
<evidence type="ECO:0000256" key="4">
    <source>
        <dbReference type="ARBA" id="ARBA00022692"/>
    </source>
</evidence>
<evidence type="ECO:0000259" key="11">
    <source>
        <dbReference type="Pfam" id="PF14703"/>
    </source>
</evidence>
<feature type="transmembrane region" description="Helical" evidence="8">
    <location>
        <begin position="143"/>
        <end position="164"/>
    </location>
</feature>
<keyword evidence="4 8" id="KW-0812">Transmembrane</keyword>
<dbReference type="PANTHER" id="PTHR13018:SF21">
    <property type="entry name" value="CALCIUM PERMEABLE STRESS-GATED CATION CHANNEL 1"/>
    <property type="match status" value="1"/>
</dbReference>
<comment type="similarity">
    <text evidence="2">Belongs to the CSC1 (TC 1.A.17) family.</text>
</comment>
<feature type="compositionally biased region" description="Low complexity" evidence="7">
    <location>
        <begin position="791"/>
        <end position="811"/>
    </location>
</feature>
<name>A0AAJ7TPH9_PETMA</name>
<evidence type="ECO:0000256" key="3">
    <source>
        <dbReference type="ARBA" id="ARBA00022448"/>
    </source>
</evidence>
<feature type="transmembrane region" description="Helical" evidence="8">
    <location>
        <begin position="41"/>
        <end position="63"/>
    </location>
</feature>